<keyword evidence="5" id="KW-0548">Nucleotidyltransferase</keyword>
<evidence type="ECO:0000256" key="12">
    <source>
        <dbReference type="ARBA" id="ARBA00048721"/>
    </source>
</evidence>
<keyword evidence="4" id="KW-0808">Transferase</keyword>
<evidence type="ECO:0000256" key="11">
    <source>
        <dbReference type="ARBA" id="ARBA00023027"/>
    </source>
</evidence>
<comment type="caution">
    <text evidence="15">The sequence shown here is derived from an EMBL/GenBank/DDBJ whole genome shotgun (WGS) entry which is preliminary data.</text>
</comment>
<dbReference type="InterPro" id="IPR006674">
    <property type="entry name" value="HD_domain"/>
</dbReference>
<dbReference type="Pfam" id="PF01966">
    <property type="entry name" value="HD"/>
    <property type="match status" value="1"/>
</dbReference>
<dbReference type="NCBIfam" id="TIGR00125">
    <property type="entry name" value="cyt_tran_rel"/>
    <property type="match status" value="1"/>
</dbReference>
<dbReference type="SUPFAM" id="SSF109604">
    <property type="entry name" value="HD-domain/PDEase-like"/>
    <property type="match status" value="1"/>
</dbReference>
<evidence type="ECO:0000256" key="5">
    <source>
        <dbReference type="ARBA" id="ARBA00022695"/>
    </source>
</evidence>
<name>A0ABT3BPC2_9BACT</name>
<keyword evidence="7" id="KW-0547">Nucleotide-binding</keyword>
<dbReference type="RefSeq" id="WP_263817893.1">
    <property type="nucleotide sequence ID" value="NZ_JAOXHJ010000003.1"/>
</dbReference>
<dbReference type="InterPro" id="IPR004821">
    <property type="entry name" value="Cyt_trans-like"/>
</dbReference>
<evidence type="ECO:0000256" key="2">
    <source>
        <dbReference type="ARBA" id="ARBA00005019"/>
    </source>
</evidence>
<comment type="catalytic activity">
    <reaction evidence="12">
        <text>nicotinate beta-D-ribonucleotide + ATP + H(+) = deamido-NAD(+) + diphosphate</text>
        <dbReference type="Rhea" id="RHEA:22860"/>
        <dbReference type="ChEBI" id="CHEBI:15378"/>
        <dbReference type="ChEBI" id="CHEBI:30616"/>
        <dbReference type="ChEBI" id="CHEBI:33019"/>
        <dbReference type="ChEBI" id="CHEBI:57502"/>
        <dbReference type="ChEBI" id="CHEBI:58437"/>
        <dbReference type="EC" id="2.7.7.18"/>
    </reaction>
</comment>
<dbReference type="GO" id="GO:0008803">
    <property type="term" value="F:bis(5'-nucleosyl)-tetraphosphatase (symmetrical) activity"/>
    <property type="evidence" value="ECO:0007669"/>
    <property type="project" value="UniProtKB-EC"/>
</dbReference>
<evidence type="ECO:0000256" key="9">
    <source>
        <dbReference type="ARBA" id="ARBA00022840"/>
    </source>
</evidence>
<evidence type="ECO:0000256" key="1">
    <source>
        <dbReference type="ARBA" id="ARBA00002324"/>
    </source>
</evidence>
<keyword evidence="8 15" id="KW-0378">Hydrolase</keyword>
<evidence type="ECO:0000256" key="13">
    <source>
        <dbReference type="ARBA" id="ARBA00049417"/>
    </source>
</evidence>
<keyword evidence="16" id="KW-1185">Reference proteome</keyword>
<keyword evidence="9" id="KW-0067">ATP-binding</keyword>
<reference evidence="15 16" key="1">
    <citation type="journal article" date="2020" name="Int. J. Syst. Evol. Microbiol.">
        <title>Ureaplasma miroungigenitalium sp. nov. isolated from northern elephant seals (Mirounga angustirostris) and Ureaplasma zalophigenitalium sp. nov. isolated from California sea lions (Zalophus californianus).</title>
        <authorList>
            <person name="Volokhov D.V."/>
            <person name="Gulland F.M."/>
            <person name="Gao Y."/>
            <person name="Chizhikov V.E."/>
        </authorList>
    </citation>
    <scope>NUCLEOTIDE SEQUENCE [LARGE SCALE GENOMIC DNA]</scope>
    <source>
        <strain evidence="15 16">CSL7644-GEN</strain>
    </source>
</reference>
<comment type="pathway">
    <text evidence="2">Cofactor biosynthesis; NAD(+) biosynthesis; deamido-NAD(+) from nicotinate D-ribonucleotide: step 1/1.</text>
</comment>
<dbReference type="Proteomes" id="UP001207252">
    <property type="component" value="Unassembled WGS sequence"/>
</dbReference>
<dbReference type="CDD" id="cd00077">
    <property type="entry name" value="HDc"/>
    <property type="match status" value="1"/>
</dbReference>
<evidence type="ECO:0000256" key="10">
    <source>
        <dbReference type="ARBA" id="ARBA00023004"/>
    </source>
</evidence>
<dbReference type="Gene3D" id="1.10.3210.10">
    <property type="entry name" value="Hypothetical protein af1432"/>
    <property type="match status" value="1"/>
</dbReference>
<evidence type="ECO:0000256" key="8">
    <source>
        <dbReference type="ARBA" id="ARBA00022801"/>
    </source>
</evidence>
<dbReference type="EMBL" id="JAOXHJ010000003">
    <property type="protein sequence ID" value="MCV3754089.1"/>
    <property type="molecule type" value="Genomic_DNA"/>
</dbReference>
<dbReference type="NCBIfam" id="TIGR00488">
    <property type="entry name" value="bis(5'-nucleosyl)-tetraphosphatase (symmetrical) YqeK"/>
    <property type="match status" value="1"/>
</dbReference>
<dbReference type="InterPro" id="IPR005249">
    <property type="entry name" value="YqeK"/>
</dbReference>
<evidence type="ECO:0000256" key="7">
    <source>
        <dbReference type="ARBA" id="ARBA00022741"/>
    </source>
</evidence>
<evidence type="ECO:0000259" key="14">
    <source>
        <dbReference type="PROSITE" id="PS51831"/>
    </source>
</evidence>
<dbReference type="EC" id="3.6.1.41" evidence="15"/>
<dbReference type="InterPro" id="IPR005248">
    <property type="entry name" value="NadD/NMNAT"/>
</dbReference>
<protein>
    <submittedName>
        <fullName evidence="15">Bis(5'-nucleosyl)-tetraphosphatase (Symmetrical) YqeK</fullName>
        <ecNumber evidence="15">3.6.1.41</ecNumber>
    </submittedName>
</protein>
<comment type="function">
    <text evidence="1">Catalyzes the reversible adenylation of nicotinate mononucleotide (NaMN) to nicotinic acid adenine dinucleotide (NaAD).</text>
</comment>
<dbReference type="PROSITE" id="PS51831">
    <property type="entry name" value="HD"/>
    <property type="match status" value="1"/>
</dbReference>
<comment type="catalytic activity">
    <reaction evidence="13">
        <text>P(1),P(4)-bis(5'-adenosyl) tetraphosphate + H2O = 2 ADP + 2 H(+)</text>
        <dbReference type="Rhea" id="RHEA:24252"/>
        <dbReference type="ChEBI" id="CHEBI:15377"/>
        <dbReference type="ChEBI" id="CHEBI:15378"/>
        <dbReference type="ChEBI" id="CHEBI:58141"/>
        <dbReference type="ChEBI" id="CHEBI:456216"/>
        <dbReference type="EC" id="3.6.1.41"/>
    </reaction>
</comment>
<keyword evidence="3" id="KW-0662">Pyridine nucleotide biosynthesis</keyword>
<evidence type="ECO:0000256" key="4">
    <source>
        <dbReference type="ARBA" id="ARBA00022679"/>
    </source>
</evidence>
<feature type="domain" description="HD" evidence="14">
    <location>
        <begin position="251"/>
        <end position="367"/>
    </location>
</feature>
<dbReference type="Pfam" id="PF01467">
    <property type="entry name" value="CTP_transf_like"/>
    <property type="match status" value="1"/>
</dbReference>
<keyword evidence="6" id="KW-0479">Metal-binding</keyword>
<dbReference type="InterPro" id="IPR014729">
    <property type="entry name" value="Rossmann-like_a/b/a_fold"/>
</dbReference>
<proteinExistence type="predicted"/>
<organism evidence="15 16">
    <name type="scientific">Ureaplasma zalophigenitalium</name>
    <dbReference type="NCBI Taxonomy" id="907723"/>
    <lineage>
        <taxon>Bacteria</taxon>
        <taxon>Bacillati</taxon>
        <taxon>Mycoplasmatota</taxon>
        <taxon>Mycoplasmoidales</taxon>
        <taxon>Mycoplasmoidaceae</taxon>
        <taxon>Ureaplasma</taxon>
    </lineage>
</organism>
<dbReference type="SMART" id="SM00471">
    <property type="entry name" value="HDc"/>
    <property type="match status" value="1"/>
</dbReference>
<dbReference type="PANTHER" id="PTHR39321:SF3">
    <property type="entry name" value="PHOSPHOPANTETHEINE ADENYLYLTRANSFERASE"/>
    <property type="match status" value="1"/>
</dbReference>
<keyword evidence="11" id="KW-0520">NAD</keyword>
<dbReference type="Gene3D" id="3.40.50.620">
    <property type="entry name" value="HUPs"/>
    <property type="match status" value="1"/>
</dbReference>
<sequence>MRSSNIEIKNLNKTPKKSMVLYFGAFDMFHYAHKEMIQKTQKLLGEDTPVHLILAANKFTQKPYDQNDPVAVAKNTLANYDDRCAMIKIQINDLKNVFLSDYEINLAENKKTQIYSYEILEIYEQKYPNIQFYLIMGTDNLISFKEWKKYETLLARTKIIGFKRLGLCVNHQCDKKCSCTHYLLNNISIPLYDLKYNAVSSSSIKTSFNWVGQMDEKAFNYLLENGLYGVYLLEKHVLKIQNNHSQIDYKRIKHSLEVAKLSAQIMERYDPTQTRRAYVAGLFHDLLKPLNQTMTNDFYARYSTDLTEIPWTIKHGSNAAFLLYFEYHFSDYAVLNAIIRHTKPYLYTKQLTLLDKVLFVADKIEPHRTISDHPNLHALRELVFTDLDRVFDEIDQYQDACFGKINLTNKQHLHVINYDVKEKRPK</sequence>
<dbReference type="CDD" id="cd02165">
    <property type="entry name" value="NMNAT"/>
    <property type="match status" value="1"/>
</dbReference>
<gene>
    <name evidence="15" type="primary">yqeK</name>
    <name evidence="15" type="ORF">OF365_01750</name>
</gene>
<keyword evidence="10" id="KW-0408">Iron</keyword>
<evidence type="ECO:0000256" key="3">
    <source>
        <dbReference type="ARBA" id="ARBA00022642"/>
    </source>
</evidence>
<dbReference type="PANTHER" id="PTHR39321">
    <property type="entry name" value="NICOTINATE-NUCLEOTIDE ADENYLYLTRANSFERASE-RELATED"/>
    <property type="match status" value="1"/>
</dbReference>
<evidence type="ECO:0000313" key="16">
    <source>
        <dbReference type="Proteomes" id="UP001207252"/>
    </source>
</evidence>
<evidence type="ECO:0000313" key="15">
    <source>
        <dbReference type="EMBL" id="MCV3754089.1"/>
    </source>
</evidence>
<accession>A0ABT3BPC2</accession>
<dbReference type="InterPro" id="IPR003607">
    <property type="entry name" value="HD/PDEase_dom"/>
</dbReference>
<dbReference type="SUPFAM" id="SSF52374">
    <property type="entry name" value="Nucleotidylyl transferase"/>
    <property type="match status" value="1"/>
</dbReference>
<evidence type="ECO:0000256" key="6">
    <source>
        <dbReference type="ARBA" id="ARBA00022723"/>
    </source>
</evidence>